<dbReference type="EMBL" id="SODV01000001">
    <property type="protein sequence ID" value="TDW99548.1"/>
    <property type="molecule type" value="Genomic_DNA"/>
</dbReference>
<name>A0A4R8DP02_9BACT</name>
<comment type="caution">
    <text evidence="3">The sequence shown here is derived from an EMBL/GenBank/DDBJ whole genome shotgun (WGS) entry which is preliminary data.</text>
</comment>
<dbReference type="InterPro" id="IPR051916">
    <property type="entry name" value="GPI-anchor_lipid_remodeler"/>
</dbReference>
<dbReference type="Proteomes" id="UP000294498">
    <property type="component" value="Unassembled WGS sequence"/>
</dbReference>
<dbReference type="GO" id="GO:0004519">
    <property type="term" value="F:endonuclease activity"/>
    <property type="evidence" value="ECO:0007669"/>
    <property type="project" value="UniProtKB-KW"/>
</dbReference>
<keyword evidence="3" id="KW-0269">Exonuclease</keyword>
<keyword evidence="3" id="KW-0378">Hydrolase</keyword>
<dbReference type="PANTHER" id="PTHR14859">
    <property type="entry name" value="CALCOFLUOR WHITE HYPERSENSITIVE PROTEIN PRECURSOR"/>
    <property type="match status" value="1"/>
</dbReference>
<feature type="transmembrane region" description="Helical" evidence="1">
    <location>
        <begin position="62"/>
        <end position="81"/>
    </location>
</feature>
<feature type="domain" description="Endonuclease/exonuclease/phosphatase" evidence="2">
    <location>
        <begin position="101"/>
        <end position="359"/>
    </location>
</feature>
<dbReference type="CDD" id="cd09084">
    <property type="entry name" value="EEP-2"/>
    <property type="match status" value="1"/>
</dbReference>
<evidence type="ECO:0000313" key="3">
    <source>
        <dbReference type="EMBL" id="TDW99548.1"/>
    </source>
</evidence>
<keyword evidence="1" id="KW-0472">Membrane</keyword>
<dbReference type="InterPro" id="IPR005135">
    <property type="entry name" value="Endo/exonuclease/phosphatase"/>
</dbReference>
<keyword evidence="3" id="KW-0255">Endonuclease</keyword>
<evidence type="ECO:0000259" key="2">
    <source>
        <dbReference type="Pfam" id="PF03372"/>
    </source>
</evidence>
<dbReference type="Pfam" id="PF03372">
    <property type="entry name" value="Exo_endo_phos"/>
    <property type="match status" value="1"/>
</dbReference>
<dbReference type="AlphaFoldDB" id="A0A4R8DP02"/>
<reference evidence="3 4" key="1">
    <citation type="submission" date="2019-03" db="EMBL/GenBank/DDBJ databases">
        <title>Genomic Encyclopedia of Type Strains, Phase IV (KMG-IV): sequencing the most valuable type-strain genomes for metagenomic binning, comparative biology and taxonomic classification.</title>
        <authorList>
            <person name="Goeker M."/>
        </authorList>
    </citation>
    <scope>NUCLEOTIDE SEQUENCE [LARGE SCALE GENOMIC DNA]</scope>
    <source>
        <strain evidence="3 4">DSM 100059</strain>
    </source>
</reference>
<keyword evidence="3" id="KW-0540">Nuclease</keyword>
<dbReference type="OrthoDB" id="635146at2"/>
<accession>A0A4R8DP02</accession>
<protein>
    <submittedName>
        <fullName evidence="3">Endonuclease/exonuclease/phosphatase family metal-dependent hydrolase</fullName>
    </submittedName>
</protein>
<evidence type="ECO:0000256" key="1">
    <source>
        <dbReference type="SAM" id="Phobius"/>
    </source>
</evidence>
<dbReference type="RefSeq" id="WP_133990337.1">
    <property type="nucleotide sequence ID" value="NZ_SODV01000001.1"/>
</dbReference>
<dbReference type="PANTHER" id="PTHR14859:SF15">
    <property type="entry name" value="ENDONUCLEASE_EXONUCLEASE_PHOSPHATASE DOMAIN-CONTAINING PROTEIN"/>
    <property type="match status" value="1"/>
</dbReference>
<dbReference type="GO" id="GO:0016020">
    <property type="term" value="C:membrane"/>
    <property type="evidence" value="ECO:0007669"/>
    <property type="project" value="GOC"/>
</dbReference>
<dbReference type="InterPro" id="IPR036691">
    <property type="entry name" value="Endo/exonu/phosph_ase_sf"/>
</dbReference>
<dbReference type="GO" id="GO:0004527">
    <property type="term" value="F:exonuclease activity"/>
    <property type="evidence" value="ECO:0007669"/>
    <property type="project" value="UniProtKB-KW"/>
</dbReference>
<feature type="transmembrane region" description="Helical" evidence="1">
    <location>
        <begin position="33"/>
        <end position="55"/>
    </location>
</feature>
<proteinExistence type="predicted"/>
<dbReference type="Gene3D" id="3.60.10.10">
    <property type="entry name" value="Endonuclease/exonuclease/phosphatase"/>
    <property type="match status" value="1"/>
</dbReference>
<dbReference type="GO" id="GO:0006506">
    <property type="term" value="P:GPI anchor biosynthetic process"/>
    <property type="evidence" value="ECO:0007669"/>
    <property type="project" value="TreeGrafter"/>
</dbReference>
<organism evidence="3 4">
    <name type="scientific">Dinghuibacter silviterrae</name>
    <dbReference type="NCBI Taxonomy" id="1539049"/>
    <lineage>
        <taxon>Bacteria</taxon>
        <taxon>Pseudomonadati</taxon>
        <taxon>Bacteroidota</taxon>
        <taxon>Chitinophagia</taxon>
        <taxon>Chitinophagales</taxon>
        <taxon>Chitinophagaceae</taxon>
        <taxon>Dinghuibacter</taxon>
    </lineage>
</organism>
<gene>
    <name evidence="3" type="ORF">EDB95_0558</name>
</gene>
<keyword evidence="1" id="KW-1133">Transmembrane helix</keyword>
<sequence>MRALLILANSLVVILLLLVGLIPHVDPRHWWPLGFLALGFPWLLLLTLLFLLFWLIRRRYRWTLISLVGIILSLGPIRAFMSFHIDTHAGDPKPANMLKVMSWNVHLFNFFDNKKNPTVKQDMIELIHKEDPDIACFQEFFFCDTLAHPYSIQSFRHALGFPYYAVAYEWYADSRYNNTIYHYGVIIFSKYPILQQTNIIGKERKYNDVFEYADIVTPLDTFRVFNVHLQSLHFDKRDYAFLDNPSLSEGDSAKRQSRNILGKIKSGLLRRADQADVVHEVIEHSPNPVIVCGDFNDVPNSYAYATIHDGLKDAFREKGSGWSRTFSQISPTLRIDYILFDPSYNAFQYSCTPRVLSDHFPITATIYDPGNENPEEDHLPVK</sequence>
<evidence type="ECO:0000313" key="4">
    <source>
        <dbReference type="Proteomes" id="UP000294498"/>
    </source>
</evidence>
<dbReference type="SUPFAM" id="SSF56219">
    <property type="entry name" value="DNase I-like"/>
    <property type="match status" value="1"/>
</dbReference>
<keyword evidence="1" id="KW-0812">Transmembrane</keyword>
<keyword evidence="4" id="KW-1185">Reference proteome</keyword>